<evidence type="ECO:0000256" key="1">
    <source>
        <dbReference type="ARBA" id="ARBA00022729"/>
    </source>
</evidence>
<evidence type="ECO:0000256" key="2">
    <source>
        <dbReference type="SAM" id="SignalP"/>
    </source>
</evidence>
<evidence type="ECO:0000313" key="4">
    <source>
        <dbReference type="EMBL" id="SAL44185.1"/>
    </source>
</evidence>
<keyword evidence="5" id="KW-1185">Reference proteome</keyword>
<dbReference type="AlphaFoldDB" id="A0A158HIJ5"/>
<dbReference type="Gene3D" id="3.40.190.10">
    <property type="entry name" value="Periplasmic binding protein-like II"/>
    <property type="match status" value="2"/>
</dbReference>
<accession>A0A158HIJ5</accession>
<evidence type="ECO:0000313" key="5">
    <source>
        <dbReference type="Proteomes" id="UP000055019"/>
    </source>
</evidence>
<dbReference type="SMART" id="SM00062">
    <property type="entry name" value="PBPb"/>
    <property type="match status" value="1"/>
</dbReference>
<organism evidence="4 5">
    <name type="scientific">Caballeronia arvi</name>
    <dbReference type="NCBI Taxonomy" id="1777135"/>
    <lineage>
        <taxon>Bacteria</taxon>
        <taxon>Pseudomonadati</taxon>
        <taxon>Pseudomonadota</taxon>
        <taxon>Betaproteobacteria</taxon>
        <taxon>Burkholderiales</taxon>
        <taxon>Burkholderiaceae</taxon>
        <taxon>Caballeronia</taxon>
    </lineage>
</organism>
<reference evidence="4" key="1">
    <citation type="submission" date="2016-01" db="EMBL/GenBank/DDBJ databases">
        <authorList>
            <person name="Peeters C."/>
        </authorList>
    </citation>
    <scope>NUCLEOTIDE SEQUENCE [LARGE SCALE GENOMIC DNA]</scope>
    <source>
        <strain evidence="4">LMG 29317</strain>
    </source>
</reference>
<dbReference type="Proteomes" id="UP000055019">
    <property type="component" value="Unassembled WGS sequence"/>
</dbReference>
<dbReference type="InterPro" id="IPR001638">
    <property type="entry name" value="Solute-binding_3/MltF_N"/>
</dbReference>
<dbReference type="RefSeq" id="WP_061146460.1">
    <property type="nucleotide sequence ID" value="NZ_FCOM02000006.1"/>
</dbReference>
<dbReference type="PANTHER" id="PTHR35936:SF19">
    <property type="entry name" value="AMINO-ACID-BINDING PROTEIN YXEM-RELATED"/>
    <property type="match status" value="1"/>
</dbReference>
<dbReference type="PANTHER" id="PTHR35936">
    <property type="entry name" value="MEMBRANE-BOUND LYTIC MUREIN TRANSGLYCOSYLASE F"/>
    <property type="match status" value="1"/>
</dbReference>
<feature type="signal peptide" evidence="2">
    <location>
        <begin position="1"/>
        <end position="40"/>
    </location>
</feature>
<dbReference type="Pfam" id="PF00497">
    <property type="entry name" value="SBP_bac_3"/>
    <property type="match status" value="1"/>
</dbReference>
<dbReference type="CDD" id="cd13530">
    <property type="entry name" value="PBP2_peptides_like"/>
    <property type="match status" value="1"/>
</dbReference>
<sequence>MSTHYSAILYKLATRSTLAKLAGGVTLCLASLGVASTASAADIDPGTPLRVVITDLPPYVHKDANGHLDGIDGKLFDQAAQQLGFKYTVTVTNWDGMLASVQSGRADLAVSDVAWTEARAKTGLFSDPAYYLPQLIAVREGVNIRGVADLTGHSVGAINGQSYVDAVNNVPGAKLRLYPDTVALLSDIAAGRLDVAFMDPLVMVYQKKVRPDLHFNVVPLPAPSMADVAAHPKWAVFGPQMIGWYVRPGAQQLVDKLNGEIRKAWAQGTNAANIKAVGVTDVSPFLSPGSEWLKTYEKQRRGVDRAADWTPPSSDTAVAKK</sequence>
<dbReference type="SUPFAM" id="SSF53850">
    <property type="entry name" value="Periplasmic binding protein-like II"/>
    <property type="match status" value="1"/>
</dbReference>
<gene>
    <name evidence="4" type="ORF">AWB74_01839</name>
</gene>
<comment type="caution">
    <text evidence="4">The sequence shown here is derived from an EMBL/GenBank/DDBJ whole genome shotgun (WGS) entry which is preliminary data.</text>
</comment>
<feature type="chain" id="PRO_5007626716" evidence="2">
    <location>
        <begin position="41"/>
        <end position="321"/>
    </location>
</feature>
<dbReference type="OrthoDB" id="9768183at2"/>
<keyword evidence="1 2" id="KW-0732">Signal</keyword>
<name>A0A158HIJ5_9BURK</name>
<proteinExistence type="predicted"/>
<feature type="domain" description="Solute-binding protein family 3/N-terminal" evidence="3">
    <location>
        <begin position="48"/>
        <end position="277"/>
    </location>
</feature>
<protein>
    <submittedName>
        <fullName evidence="4">Extracellular solute-binding protein</fullName>
    </submittedName>
</protein>
<dbReference type="EMBL" id="FCOM02000006">
    <property type="protein sequence ID" value="SAL44185.1"/>
    <property type="molecule type" value="Genomic_DNA"/>
</dbReference>
<evidence type="ECO:0000259" key="3">
    <source>
        <dbReference type="SMART" id="SM00062"/>
    </source>
</evidence>